<keyword evidence="7" id="KW-0285">Flavoprotein</keyword>
<dbReference type="Proteomes" id="UP001224644">
    <property type="component" value="Unassembled WGS sequence"/>
</dbReference>
<dbReference type="PANTHER" id="PTHR41523:SF8">
    <property type="entry name" value="ETHYLENE RESPONSE SENSOR PROTEIN"/>
    <property type="match status" value="1"/>
</dbReference>
<evidence type="ECO:0000256" key="10">
    <source>
        <dbReference type="ARBA" id="ARBA00022737"/>
    </source>
</evidence>
<keyword evidence="14" id="KW-0157">Chromophore</keyword>
<dbReference type="InterPro" id="IPR000700">
    <property type="entry name" value="PAS-assoc_C"/>
</dbReference>
<dbReference type="NCBIfam" id="TIGR00229">
    <property type="entry name" value="sensory_box"/>
    <property type="match status" value="1"/>
</dbReference>
<keyword evidence="4" id="KW-0600">Photoreceptor protein</keyword>
<dbReference type="SMART" id="SM00091">
    <property type="entry name" value="PAS"/>
    <property type="match status" value="3"/>
</dbReference>
<dbReference type="Gene3D" id="3.30.450.20">
    <property type="entry name" value="PAS domain"/>
    <property type="match status" value="2"/>
</dbReference>
<keyword evidence="19" id="KW-1185">Reference proteome</keyword>
<evidence type="ECO:0000256" key="3">
    <source>
        <dbReference type="ARBA" id="ARBA00021740"/>
    </source>
</evidence>
<evidence type="ECO:0000259" key="17">
    <source>
        <dbReference type="PROSITE" id="PS50113"/>
    </source>
</evidence>
<dbReference type="SMART" id="SM00086">
    <property type="entry name" value="PAC"/>
    <property type="match status" value="2"/>
</dbReference>
<evidence type="ECO:0000256" key="13">
    <source>
        <dbReference type="ARBA" id="ARBA00022840"/>
    </source>
</evidence>
<evidence type="ECO:0000256" key="2">
    <source>
        <dbReference type="ARBA" id="ARBA00012438"/>
    </source>
</evidence>
<dbReference type="Gene3D" id="3.30.565.10">
    <property type="entry name" value="Histidine kinase-like ATPase, C-terminal domain"/>
    <property type="match status" value="1"/>
</dbReference>
<reference evidence="19" key="1">
    <citation type="journal article" date="2019" name="Int. J. Syst. Evol. Microbiol.">
        <title>The Global Catalogue of Microorganisms (GCM) 10K type strain sequencing project: providing services to taxonomists for standard genome sequencing and annotation.</title>
        <authorList>
            <consortium name="The Broad Institute Genomics Platform"/>
            <consortium name="The Broad Institute Genome Sequencing Center for Infectious Disease"/>
            <person name="Wu L."/>
            <person name="Ma J."/>
        </authorList>
    </citation>
    <scope>NUCLEOTIDE SEQUENCE [LARGE SCALE GENOMIC DNA]</scope>
    <source>
        <strain evidence="19">CECT 7069</strain>
    </source>
</reference>
<evidence type="ECO:0000256" key="4">
    <source>
        <dbReference type="ARBA" id="ARBA00022543"/>
    </source>
</evidence>
<dbReference type="Pfam" id="PF08447">
    <property type="entry name" value="PAS_3"/>
    <property type="match status" value="1"/>
</dbReference>
<evidence type="ECO:0000256" key="11">
    <source>
        <dbReference type="ARBA" id="ARBA00022741"/>
    </source>
</evidence>
<accession>A0ABT8BCX5</accession>
<keyword evidence="15" id="KW-0843">Virulence</keyword>
<evidence type="ECO:0000256" key="8">
    <source>
        <dbReference type="ARBA" id="ARBA00022643"/>
    </source>
</evidence>
<dbReference type="InterPro" id="IPR001610">
    <property type="entry name" value="PAC"/>
</dbReference>
<evidence type="ECO:0000256" key="15">
    <source>
        <dbReference type="ARBA" id="ARBA00023026"/>
    </source>
</evidence>
<dbReference type="SMART" id="SM00911">
    <property type="entry name" value="HWE_HK"/>
    <property type="match status" value="1"/>
</dbReference>
<evidence type="ECO:0000256" key="6">
    <source>
        <dbReference type="ARBA" id="ARBA00022606"/>
    </source>
</evidence>
<organism evidence="18 19">
    <name type="scientific">Methylobacterium adhaesivum</name>
    <dbReference type="NCBI Taxonomy" id="333297"/>
    <lineage>
        <taxon>Bacteria</taxon>
        <taxon>Pseudomonadati</taxon>
        <taxon>Pseudomonadota</taxon>
        <taxon>Alphaproteobacteria</taxon>
        <taxon>Hyphomicrobiales</taxon>
        <taxon>Methylobacteriaceae</taxon>
        <taxon>Methylobacterium</taxon>
    </lineage>
</organism>
<evidence type="ECO:0000256" key="7">
    <source>
        <dbReference type="ARBA" id="ARBA00022630"/>
    </source>
</evidence>
<dbReference type="CDD" id="cd00130">
    <property type="entry name" value="PAS"/>
    <property type="match status" value="2"/>
</dbReference>
<dbReference type="PANTHER" id="PTHR41523">
    <property type="entry name" value="TWO-COMPONENT SYSTEM SENSOR PROTEIN"/>
    <property type="match status" value="1"/>
</dbReference>
<evidence type="ECO:0000256" key="1">
    <source>
        <dbReference type="ARBA" id="ARBA00000085"/>
    </source>
</evidence>
<keyword evidence="12 18" id="KW-0418">Kinase</keyword>
<name>A0ABT8BCX5_9HYPH</name>
<dbReference type="RefSeq" id="WP_283207166.1">
    <property type="nucleotide sequence ID" value="NZ_BPQD01000007.1"/>
</dbReference>
<dbReference type="SUPFAM" id="SSF55785">
    <property type="entry name" value="PYP-like sensor domain (PAS domain)"/>
    <property type="match status" value="3"/>
</dbReference>
<keyword evidence="11" id="KW-0547">Nucleotide-binding</keyword>
<sequence>MGDAADHNGIEPAALPAEQATGTAFAGAAIGLLTLDLRAGRIDAANPHLCALLGYPPGDLSGRSLAHLGEVAVPVPAGLRRWRRADGRAVDVRVRPSPPADGVQILVVDGAEAEDFGPAVEDRATLAAAGLGEWRFDAETGRVALSRRAAQLLGDRPGSSLSWANLRARIDAREVERVEAEVRKALARGGSFTLQCRVRRSDDGSEIHLGLRGEARREGADGLTAIVGVVQDITAQVATRAALHAGEQRLRIATSLADLGIFEWHMLDDQAVWENERMFAIFGRRVEDGTVGKREFLEHVLHPDDRAAFRTAISNALRGDAVLKATGRIRRRSDGAWRIIDLAGRFEQDPHHRLPRRLIGVVADVTERRMAEERQTLLIRELHHRVKNTLATVQAIVGSTARTASSIESFYEAFVGRIMSLAHTHSVLTEDTWQTASLRTLLANELRPYVDIPQDGAGDARLRLEGPPVDLTSEVAVPIGMAIHELTTNAAKYGALSTPDGRVAVTWSLTTDGANGMLDFAWRESGGPAVRPPTRQGFGSRLLQRVLTAQVRADVTMDYHADGFCLHMRAPLPARSTVFDSLP</sequence>
<protein>
    <recommendedName>
        <fullName evidence="3">Blue-light-activated histidine kinase</fullName>
        <ecNumber evidence="2">2.7.13.3</ecNumber>
    </recommendedName>
</protein>
<dbReference type="InterPro" id="IPR035965">
    <property type="entry name" value="PAS-like_dom_sf"/>
</dbReference>
<dbReference type="InterPro" id="IPR036890">
    <property type="entry name" value="HATPase_C_sf"/>
</dbReference>
<comment type="caution">
    <text evidence="18">The sequence shown here is derived from an EMBL/GenBank/DDBJ whole genome shotgun (WGS) entry which is preliminary data.</text>
</comment>
<dbReference type="PROSITE" id="PS50113">
    <property type="entry name" value="PAC"/>
    <property type="match status" value="1"/>
</dbReference>
<comment type="catalytic activity">
    <reaction evidence="1">
        <text>ATP + protein L-histidine = ADP + protein N-phospho-L-histidine.</text>
        <dbReference type="EC" id="2.7.13.3"/>
    </reaction>
</comment>
<keyword evidence="5" id="KW-0597">Phosphoprotein</keyword>
<keyword evidence="9" id="KW-0808">Transferase</keyword>
<evidence type="ECO:0000256" key="5">
    <source>
        <dbReference type="ARBA" id="ARBA00022553"/>
    </source>
</evidence>
<evidence type="ECO:0000313" key="18">
    <source>
        <dbReference type="EMBL" id="MDN3589400.1"/>
    </source>
</evidence>
<dbReference type="EC" id="2.7.13.3" evidence="2"/>
<dbReference type="EMBL" id="JAUFPX010000002">
    <property type="protein sequence ID" value="MDN3589400.1"/>
    <property type="molecule type" value="Genomic_DNA"/>
</dbReference>
<feature type="domain" description="PAC" evidence="17">
    <location>
        <begin position="192"/>
        <end position="245"/>
    </location>
</feature>
<keyword evidence="13" id="KW-0067">ATP-binding</keyword>
<dbReference type="InterPro" id="IPR013655">
    <property type="entry name" value="PAS_fold_3"/>
</dbReference>
<dbReference type="Pfam" id="PF07536">
    <property type="entry name" value="HWE_HK"/>
    <property type="match status" value="1"/>
</dbReference>
<keyword evidence="6" id="KW-0716">Sensory transduction</keyword>
<evidence type="ECO:0000256" key="16">
    <source>
        <dbReference type="ARBA" id="ARBA00023170"/>
    </source>
</evidence>
<keyword evidence="16" id="KW-0675">Receptor</keyword>
<dbReference type="InterPro" id="IPR011102">
    <property type="entry name" value="Sig_transdc_His_kinase_HWE"/>
</dbReference>
<evidence type="ECO:0000256" key="12">
    <source>
        <dbReference type="ARBA" id="ARBA00022777"/>
    </source>
</evidence>
<evidence type="ECO:0000256" key="9">
    <source>
        <dbReference type="ARBA" id="ARBA00022679"/>
    </source>
</evidence>
<dbReference type="GO" id="GO:0016301">
    <property type="term" value="F:kinase activity"/>
    <property type="evidence" value="ECO:0007669"/>
    <property type="project" value="UniProtKB-KW"/>
</dbReference>
<keyword evidence="8" id="KW-0288">FMN</keyword>
<proteinExistence type="predicted"/>
<evidence type="ECO:0000256" key="14">
    <source>
        <dbReference type="ARBA" id="ARBA00022991"/>
    </source>
</evidence>
<keyword evidence="10" id="KW-0677">Repeat</keyword>
<evidence type="ECO:0000313" key="19">
    <source>
        <dbReference type="Proteomes" id="UP001224644"/>
    </source>
</evidence>
<gene>
    <name evidence="18" type="ORF">QWZ12_02115</name>
</gene>
<dbReference type="InterPro" id="IPR000014">
    <property type="entry name" value="PAS"/>
</dbReference>